<protein>
    <submittedName>
        <fullName evidence="2">ANTAR domain-containing protein</fullName>
    </submittedName>
</protein>
<dbReference type="SMART" id="SM01012">
    <property type="entry name" value="ANTAR"/>
    <property type="match status" value="1"/>
</dbReference>
<feature type="domain" description="ANTAR" evidence="1">
    <location>
        <begin position="7"/>
        <end position="68"/>
    </location>
</feature>
<reference evidence="2 3" key="1">
    <citation type="submission" date="2024-10" db="EMBL/GenBank/DDBJ databases">
        <title>The Natural Products Discovery Center: Release of the First 8490 Sequenced Strains for Exploring Actinobacteria Biosynthetic Diversity.</title>
        <authorList>
            <person name="Kalkreuter E."/>
            <person name="Kautsar S.A."/>
            <person name="Yang D."/>
            <person name="Bader C.D."/>
            <person name="Teijaro C.N."/>
            <person name="Fluegel L."/>
            <person name="Davis C.M."/>
            <person name="Simpson J.R."/>
            <person name="Lauterbach L."/>
            <person name="Steele A.D."/>
            <person name="Gui C."/>
            <person name="Meng S."/>
            <person name="Li G."/>
            <person name="Viehrig K."/>
            <person name="Ye F."/>
            <person name="Su P."/>
            <person name="Kiefer A.F."/>
            <person name="Nichols A."/>
            <person name="Cepeda A.J."/>
            <person name="Yan W."/>
            <person name="Fan B."/>
            <person name="Jiang Y."/>
            <person name="Adhikari A."/>
            <person name="Zheng C.-J."/>
            <person name="Schuster L."/>
            <person name="Cowan T.M."/>
            <person name="Smanski M.J."/>
            <person name="Chevrette M.G."/>
            <person name="De Carvalho L.P.S."/>
            <person name="Shen B."/>
        </authorList>
    </citation>
    <scope>NUCLEOTIDE SEQUENCE [LARGE SCALE GENOMIC DNA]</scope>
    <source>
        <strain evidence="2 3">NPDC003040</strain>
    </source>
</reference>
<organism evidence="2 3">
    <name type="scientific">Nocardia suismassiliense</name>
    <dbReference type="NCBI Taxonomy" id="2077092"/>
    <lineage>
        <taxon>Bacteria</taxon>
        <taxon>Bacillati</taxon>
        <taxon>Actinomycetota</taxon>
        <taxon>Actinomycetes</taxon>
        <taxon>Mycobacteriales</taxon>
        <taxon>Nocardiaceae</taxon>
        <taxon>Nocardia</taxon>
    </lineage>
</organism>
<accession>A0ABW6QZX8</accession>
<gene>
    <name evidence="2" type="ORF">ACFYV7_25185</name>
</gene>
<dbReference type="SUPFAM" id="SSF52172">
    <property type="entry name" value="CheY-like"/>
    <property type="match status" value="1"/>
</dbReference>
<keyword evidence="3" id="KW-1185">Reference proteome</keyword>
<dbReference type="InterPro" id="IPR036388">
    <property type="entry name" value="WH-like_DNA-bd_sf"/>
</dbReference>
<name>A0ABW6QZX8_9NOCA</name>
<dbReference type="InterPro" id="IPR011006">
    <property type="entry name" value="CheY-like_superfamily"/>
</dbReference>
<sequence>MSDVFEERGQPALGRASPELLAARAVIEQAKGALMLVYGVDAQQAFGMLRRRSQETNVKLRALAAQLIAELPSLDLAPPELRAKVDYLLHIAHPGGTKSSGNPPAEL</sequence>
<dbReference type="InterPro" id="IPR005561">
    <property type="entry name" value="ANTAR"/>
</dbReference>
<evidence type="ECO:0000313" key="3">
    <source>
        <dbReference type="Proteomes" id="UP001601948"/>
    </source>
</evidence>
<dbReference type="RefSeq" id="WP_387721115.1">
    <property type="nucleotide sequence ID" value="NZ_JBIAPI010000007.1"/>
</dbReference>
<evidence type="ECO:0000259" key="1">
    <source>
        <dbReference type="PROSITE" id="PS50921"/>
    </source>
</evidence>
<dbReference type="Proteomes" id="UP001601948">
    <property type="component" value="Unassembled WGS sequence"/>
</dbReference>
<evidence type="ECO:0000313" key="2">
    <source>
        <dbReference type="EMBL" id="MFF3226115.1"/>
    </source>
</evidence>
<dbReference type="Gene3D" id="1.10.10.10">
    <property type="entry name" value="Winged helix-like DNA-binding domain superfamily/Winged helix DNA-binding domain"/>
    <property type="match status" value="1"/>
</dbReference>
<comment type="caution">
    <text evidence="2">The sequence shown here is derived from an EMBL/GenBank/DDBJ whole genome shotgun (WGS) entry which is preliminary data.</text>
</comment>
<dbReference type="PROSITE" id="PS50921">
    <property type="entry name" value="ANTAR"/>
    <property type="match status" value="1"/>
</dbReference>
<dbReference type="Pfam" id="PF03861">
    <property type="entry name" value="ANTAR"/>
    <property type="match status" value="1"/>
</dbReference>
<proteinExistence type="predicted"/>
<dbReference type="EMBL" id="JBIAPI010000007">
    <property type="protein sequence ID" value="MFF3226115.1"/>
    <property type="molecule type" value="Genomic_DNA"/>
</dbReference>